<reference evidence="2 3" key="1">
    <citation type="submission" date="2017-03" db="EMBL/GenBank/DDBJ databases">
        <authorList>
            <person name="Afonso C.L."/>
            <person name="Miller P.J."/>
            <person name="Scott M.A."/>
            <person name="Spackman E."/>
            <person name="Goraichik I."/>
            <person name="Dimitrov K.M."/>
            <person name="Suarez D.L."/>
            <person name="Swayne D.E."/>
        </authorList>
    </citation>
    <scope>NUCLEOTIDE SEQUENCE [LARGE SCALE GENOMIC DNA]</scope>
    <source>
        <strain evidence="2">SB41UT1</strain>
    </source>
</reference>
<dbReference type="Pfam" id="PF09413">
    <property type="entry name" value="DUF2007"/>
    <property type="match status" value="1"/>
</dbReference>
<dbReference type="InterPro" id="IPR018551">
    <property type="entry name" value="DUF2007"/>
</dbReference>
<dbReference type="EMBL" id="FWPT01000013">
    <property type="protein sequence ID" value="SMA50554.1"/>
    <property type="molecule type" value="Genomic_DNA"/>
</dbReference>
<evidence type="ECO:0000313" key="3">
    <source>
        <dbReference type="Proteomes" id="UP000196573"/>
    </source>
</evidence>
<name>A0A1X7AQG8_9GAMM</name>
<organism evidence="2 3">
    <name type="scientific">Parendozoicomonas haliclonae</name>
    <dbReference type="NCBI Taxonomy" id="1960125"/>
    <lineage>
        <taxon>Bacteria</taxon>
        <taxon>Pseudomonadati</taxon>
        <taxon>Pseudomonadota</taxon>
        <taxon>Gammaproteobacteria</taxon>
        <taxon>Oceanospirillales</taxon>
        <taxon>Endozoicomonadaceae</taxon>
        <taxon>Parendozoicomonas</taxon>
    </lineage>
</organism>
<sequence length="76" mass="8425">MIKVYSPQNTMEAECLHDMLTSHHIHSHIGGAFLQGATGELPAHDLIGLYTDIADADRAKELIDTWLKAEPVIEDE</sequence>
<evidence type="ECO:0000313" key="2">
    <source>
        <dbReference type="EMBL" id="SMA50554.1"/>
    </source>
</evidence>
<dbReference type="OrthoDB" id="6197669at2"/>
<feature type="domain" description="DUF2007" evidence="1">
    <location>
        <begin position="1"/>
        <end position="65"/>
    </location>
</feature>
<proteinExistence type="predicted"/>
<protein>
    <recommendedName>
        <fullName evidence="1">DUF2007 domain-containing protein</fullName>
    </recommendedName>
</protein>
<keyword evidence="3" id="KW-1185">Reference proteome</keyword>
<accession>A0A1X7AQG8</accession>
<dbReference type="Proteomes" id="UP000196573">
    <property type="component" value="Unassembled WGS sequence"/>
</dbReference>
<dbReference type="AlphaFoldDB" id="A0A1X7AQG8"/>
<evidence type="ECO:0000259" key="1">
    <source>
        <dbReference type="Pfam" id="PF09413"/>
    </source>
</evidence>
<dbReference type="RefSeq" id="WP_087112986.1">
    <property type="nucleotide sequence ID" value="NZ_CBCSCN010000016.1"/>
</dbReference>
<gene>
    <name evidence="2" type="ORF">EHSB41UT_04365</name>
</gene>